<reference evidence="1 2" key="1">
    <citation type="submission" date="2017-06" db="EMBL/GenBank/DDBJ databases">
        <authorList>
            <consortium name="Pathogen Informatics"/>
        </authorList>
    </citation>
    <scope>NUCLEOTIDE SEQUENCE [LARGE SCALE GENOMIC DNA]</scope>
    <source>
        <strain evidence="1 2">NCTC12149</strain>
    </source>
</reference>
<dbReference type="KEGG" id="smiz:4412673_00705"/>
<gene>
    <name evidence="1" type="ORF">SAMEA4412673_00705</name>
</gene>
<accession>A0AAJ5BZD3</accession>
<organism evidence="1 2">
    <name type="scientific">Sphingobacterium mizutaii</name>
    <dbReference type="NCBI Taxonomy" id="1010"/>
    <lineage>
        <taxon>Bacteria</taxon>
        <taxon>Pseudomonadati</taxon>
        <taxon>Bacteroidota</taxon>
        <taxon>Sphingobacteriia</taxon>
        <taxon>Sphingobacteriales</taxon>
        <taxon>Sphingobacteriaceae</taxon>
        <taxon>Sphingobacterium</taxon>
    </lineage>
</organism>
<dbReference type="AlphaFoldDB" id="A0AAJ5BZD3"/>
<name>A0AAJ5BZD3_9SPHI</name>
<evidence type="ECO:0000313" key="1">
    <source>
        <dbReference type="EMBL" id="SNV42809.1"/>
    </source>
</evidence>
<proteinExistence type="predicted"/>
<sequence>MKKSNILLFSALAILWLVCLVIKPLQGIVFADPLSREPRDLVSAFVKNFDQTDKIEKVSLDGIKHIKIIGFDKNTFLSVGYADTTLISAKLSNQVINFVHKKIGDTLQVTPTKKLFSSVELTLNPDQAYSITLENFNGSIEIIPTDSIAKGLNKIAVLKNSTIRIRNYSRESQNFSNPFSMQIAGKSKVNVDNISFSKLDVKLNDGMLEVLNNNHIDSLNAELQGLSNIIVGNYPEDKRVKSLALSGNLDYYNSKKPK</sequence>
<evidence type="ECO:0000313" key="2">
    <source>
        <dbReference type="Proteomes" id="UP000215355"/>
    </source>
</evidence>
<dbReference type="EMBL" id="LT906468">
    <property type="protein sequence ID" value="SNV42809.1"/>
    <property type="molecule type" value="Genomic_DNA"/>
</dbReference>
<protein>
    <submittedName>
        <fullName evidence="1">Uncharacterized protein</fullName>
    </submittedName>
</protein>
<dbReference type="RefSeq" id="WP_093100736.1">
    <property type="nucleotide sequence ID" value="NZ_CP158798.1"/>
</dbReference>
<dbReference type="Proteomes" id="UP000215355">
    <property type="component" value="Chromosome 1"/>
</dbReference>